<evidence type="ECO:0000256" key="13">
    <source>
        <dbReference type="SAM" id="Phobius"/>
    </source>
</evidence>
<dbReference type="Proteomes" id="UP000830583">
    <property type="component" value="Chromosome"/>
</dbReference>
<evidence type="ECO:0000256" key="6">
    <source>
        <dbReference type="ARBA" id="ARBA00022692"/>
    </source>
</evidence>
<dbReference type="Pfam" id="PF00702">
    <property type="entry name" value="Hydrolase"/>
    <property type="match status" value="1"/>
</dbReference>
<dbReference type="Pfam" id="PF00122">
    <property type="entry name" value="E1-E2_ATPase"/>
    <property type="match status" value="1"/>
</dbReference>
<dbReference type="Pfam" id="PF12156">
    <property type="entry name" value="ATPase-cat_bd"/>
    <property type="match status" value="1"/>
</dbReference>
<proteinExistence type="inferred from homology"/>
<dbReference type="Gene3D" id="3.30.70.100">
    <property type="match status" value="1"/>
</dbReference>
<reference evidence="15" key="1">
    <citation type="submission" date="2022-04" db="EMBL/GenBank/DDBJ databases">
        <title>Consumption of N2O by Flavobacterium azooxidireducens sp. nov. isolated from Decomposing Leaf Litter of Phragmites australis (Cav.).</title>
        <authorList>
            <person name="Behrendt U."/>
            <person name="Spanner T."/>
            <person name="Augustin J."/>
            <person name="Horn M.A."/>
            <person name="Kolb S."/>
            <person name="Ulrich A."/>
        </authorList>
    </citation>
    <scope>NUCLEOTIDE SEQUENCE</scope>
    <source>
        <strain evidence="15">IGB 4-14</strain>
    </source>
</reference>
<accession>A0ABY4KCC8</accession>
<dbReference type="InterPro" id="IPR018303">
    <property type="entry name" value="ATPase_P-typ_P_site"/>
</dbReference>
<dbReference type="CDD" id="cd00371">
    <property type="entry name" value="HMA"/>
    <property type="match status" value="1"/>
</dbReference>
<comment type="subcellular location">
    <subcellularLocation>
        <location evidence="1">Cell membrane</location>
        <topology evidence="1">Multi-pass membrane protein</topology>
    </subcellularLocation>
</comment>
<evidence type="ECO:0000256" key="11">
    <source>
        <dbReference type="ARBA" id="ARBA00023065"/>
    </source>
</evidence>
<dbReference type="PRINTS" id="PR00943">
    <property type="entry name" value="CUATPASE"/>
</dbReference>
<feature type="transmembrane region" description="Helical" evidence="13">
    <location>
        <begin position="239"/>
        <end position="260"/>
    </location>
</feature>
<dbReference type="RefSeq" id="WP_248433362.1">
    <property type="nucleotide sequence ID" value="NZ_CP096205.1"/>
</dbReference>
<feature type="transmembrane region" description="Helical" evidence="13">
    <location>
        <begin position="420"/>
        <end position="439"/>
    </location>
</feature>
<feature type="transmembrane region" description="Helical" evidence="13">
    <location>
        <begin position="445"/>
        <end position="472"/>
    </location>
</feature>
<dbReference type="InterPro" id="IPR036163">
    <property type="entry name" value="HMA_dom_sf"/>
</dbReference>
<keyword evidence="8" id="KW-0460">Magnesium</keyword>
<keyword evidence="5" id="KW-0597">Phosphoprotein</keyword>
<comment type="similarity">
    <text evidence="2">Belongs to the cation transport ATPase (P-type) (TC 3.A.3) family. Type IB subfamily.</text>
</comment>
<dbReference type="Gene3D" id="3.40.1110.10">
    <property type="entry name" value="Calcium-transporting ATPase, cytoplasmic domain N"/>
    <property type="match status" value="1"/>
</dbReference>
<dbReference type="SUPFAM" id="SSF56784">
    <property type="entry name" value="HAD-like"/>
    <property type="match status" value="1"/>
</dbReference>
<dbReference type="InterPro" id="IPR008250">
    <property type="entry name" value="ATPase_P-typ_transduc_dom_A_sf"/>
</dbReference>
<keyword evidence="10 13" id="KW-1133">Transmembrane helix</keyword>
<protein>
    <submittedName>
        <fullName evidence="15">Heavy metal translocating P-type ATPase metal-binding domain-containing protein</fullName>
    </submittedName>
</protein>
<dbReference type="InterPro" id="IPR021993">
    <property type="entry name" value="ATPase-cat-bd"/>
</dbReference>
<dbReference type="EMBL" id="CP096205">
    <property type="protein sequence ID" value="UPQ78436.1"/>
    <property type="molecule type" value="Genomic_DNA"/>
</dbReference>
<sequence>MNTGNCFHCGLEINKKEEIIYDEKSFCCNGCKTVYEIFSQNDLSCYYDFQASPGATPLDIKGKYDFLDNEDIVSKLLEFQEDTTHIVSLYIPHIHCSSCIWILENLQKLQSGIITSQVNFPEKKVRITFNPEETSLKKIVELLCSIGYEPYISLDNFDEGKKVIDRSLIYKIGVAFFCFGNIMLLSFPEYFEVEEYWINEYRGFFRWLIFAISLPAFFYSASGYYVSAYKSIKSGMLNIDIPIALGIVVMFIRSTVDIVFDYGQGFFDSMTGLIFFMLLGKLFQKKTYDFLSFERDYKSYFPIAITKILADGSETSVQVYDIQKGDRLLIRNQELIPVDGILISEKASIDYSFVTGEAVAIEKKSGDKIFAGGKQVGKVIEMEVLFSVSQSYLTQLWSNDVFQKKIDIKHKTITDKISRYFTPALLGLAIISFLYWIFIDTNTAFNVFTAILIVACPCALALTAPFTLGNVLRILGKRKFYLKNAIVIEQLAKVDSIVFDKTGTITTNKKTSITYEGTPLTDFDLKLLNNALRGSNHPLSRRLYDFIPKQIKLTPTHFEEVIGKGINATFEEGTIKLGSSQFLEHMSENTHKKTKVHVEINGIYKGSYVFNNQYREGLEQLFLQLSKKYNLIILSGDNDGERKILEKMLPSTTKLVFNQKPEQKLEYIEELQKQGKNVMMIGDGLNDAGALAQSNIGISISENVNVFSPACDGILDASQFQKIGFFMQYSKNAMKTIYMSFALSLAYNIVGLTYAVSGNLSPLVAAIIMPLSTITIVSFVTIMTNVYARNSQPVTRNFQPATKNNTA</sequence>
<evidence type="ECO:0000256" key="3">
    <source>
        <dbReference type="ARBA" id="ARBA00022448"/>
    </source>
</evidence>
<keyword evidence="16" id="KW-1185">Reference proteome</keyword>
<evidence type="ECO:0000256" key="5">
    <source>
        <dbReference type="ARBA" id="ARBA00022553"/>
    </source>
</evidence>
<dbReference type="PANTHER" id="PTHR43520">
    <property type="entry name" value="ATP7, ISOFORM B"/>
    <property type="match status" value="1"/>
</dbReference>
<evidence type="ECO:0000259" key="14">
    <source>
        <dbReference type="PROSITE" id="PS50846"/>
    </source>
</evidence>
<dbReference type="SUPFAM" id="SSF55008">
    <property type="entry name" value="HMA, heavy metal-associated domain"/>
    <property type="match status" value="1"/>
</dbReference>
<evidence type="ECO:0000256" key="1">
    <source>
        <dbReference type="ARBA" id="ARBA00004651"/>
    </source>
</evidence>
<evidence type="ECO:0000256" key="8">
    <source>
        <dbReference type="ARBA" id="ARBA00022842"/>
    </source>
</evidence>
<dbReference type="InterPro" id="IPR059000">
    <property type="entry name" value="ATPase_P-type_domA"/>
</dbReference>
<dbReference type="PANTHER" id="PTHR43520:SF5">
    <property type="entry name" value="CATION-TRANSPORTING P-TYPE ATPASE-RELATED"/>
    <property type="match status" value="1"/>
</dbReference>
<dbReference type="SUPFAM" id="SSF81653">
    <property type="entry name" value="Calcium ATPase, transduction domain A"/>
    <property type="match status" value="1"/>
</dbReference>
<evidence type="ECO:0000256" key="9">
    <source>
        <dbReference type="ARBA" id="ARBA00022967"/>
    </source>
</evidence>
<dbReference type="InterPro" id="IPR023299">
    <property type="entry name" value="ATPase_P-typ_cyto_dom_N"/>
</dbReference>
<gene>
    <name evidence="15" type="ORF">M0M57_12495</name>
</gene>
<evidence type="ECO:0000256" key="7">
    <source>
        <dbReference type="ARBA" id="ARBA00022723"/>
    </source>
</evidence>
<feature type="transmembrane region" description="Helical" evidence="13">
    <location>
        <begin position="763"/>
        <end position="788"/>
    </location>
</feature>
<feature type="domain" description="HMA" evidence="14">
    <location>
        <begin position="85"/>
        <end position="151"/>
    </location>
</feature>
<organism evidence="15 16">
    <name type="scientific">Flavobacterium azooxidireducens</name>
    <dbReference type="NCBI Taxonomy" id="1871076"/>
    <lineage>
        <taxon>Bacteria</taxon>
        <taxon>Pseudomonadati</taxon>
        <taxon>Bacteroidota</taxon>
        <taxon>Flavobacteriia</taxon>
        <taxon>Flavobacteriales</taxon>
        <taxon>Flavobacteriaceae</taxon>
        <taxon>Flavobacterium</taxon>
    </lineage>
</organism>
<feature type="transmembrane region" description="Helical" evidence="13">
    <location>
        <begin position="266"/>
        <end position="283"/>
    </location>
</feature>
<evidence type="ECO:0000256" key="4">
    <source>
        <dbReference type="ARBA" id="ARBA00022475"/>
    </source>
</evidence>
<feature type="transmembrane region" description="Helical" evidence="13">
    <location>
        <begin position="737"/>
        <end position="757"/>
    </location>
</feature>
<evidence type="ECO:0000256" key="2">
    <source>
        <dbReference type="ARBA" id="ARBA00006024"/>
    </source>
</evidence>
<keyword evidence="3" id="KW-0813">Transport</keyword>
<dbReference type="Pfam" id="PF00403">
    <property type="entry name" value="HMA"/>
    <property type="match status" value="1"/>
</dbReference>
<keyword evidence="12 13" id="KW-0472">Membrane</keyword>
<keyword evidence="9" id="KW-1278">Translocase</keyword>
<feature type="transmembrane region" description="Helical" evidence="13">
    <location>
        <begin position="207"/>
        <end position="227"/>
    </location>
</feature>
<name>A0ABY4KCC8_9FLAO</name>
<dbReference type="Gene3D" id="3.40.50.1000">
    <property type="entry name" value="HAD superfamily/HAD-like"/>
    <property type="match status" value="1"/>
</dbReference>
<keyword evidence="11" id="KW-0406">Ion transport</keyword>
<dbReference type="PROSITE" id="PS50846">
    <property type="entry name" value="HMA_2"/>
    <property type="match status" value="1"/>
</dbReference>
<evidence type="ECO:0000313" key="16">
    <source>
        <dbReference type="Proteomes" id="UP000830583"/>
    </source>
</evidence>
<dbReference type="PRINTS" id="PR00119">
    <property type="entry name" value="CATATPASE"/>
</dbReference>
<dbReference type="InterPro" id="IPR023214">
    <property type="entry name" value="HAD_sf"/>
</dbReference>
<dbReference type="InterPro" id="IPR001757">
    <property type="entry name" value="P_typ_ATPase"/>
</dbReference>
<dbReference type="Gene3D" id="2.70.150.10">
    <property type="entry name" value="Calcium-transporting ATPase, cytoplasmic transduction domain A"/>
    <property type="match status" value="1"/>
</dbReference>
<evidence type="ECO:0000256" key="10">
    <source>
        <dbReference type="ARBA" id="ARBA00022989"/>
    </source>
</evidence>
<evidence type="ECO:0000256" key="12">
    <source>
        <dbReference type="ARBA" id="ARBA00023136"/>
    </source>
</evidence>
<dbReference type="NCBIfam" id="TIGR01494">
    <property type="entry name" value="ATPase_P-type"/>
    <property type="match status" value="1"/>
</dbReference>
<dbReference type="InterPro" id="IPR036412">
    <property type="entry name" value="HAD-like_sf"/>
</dbReference>
<evidence type="ECO:0000313" key="15">
    <source>
        <dbReference type="EMBL" id="UPQ78436.1"/>
    </source>
</evidence>
<dbReference type="PROSITE" id="PS00154">
    <property type="entry name" value="ATPASE_E1_E2"/>
    <property type="match status" value="1"/>
</dbReference>
<keyword evidence="4" id="KW-1003">Cell membrane</keyword>
<keyword evidence="7" id="KW-0479">Metal-binding</keyword>
<keyword evidence="6 13" id="KW-0812">Transmembrane</keyword>
<dbReference type="InterPro" id="IPR006121">
    <property type="entry name" value="HMA_dom"/>
</dbReference>
<feature type="transmembrane region" description="Helical" evidence="13">
    <location>
        <begin position="168"/>
        <end position="187"/>
    </location>
</feature>